<evidence type="ECO:0000313" key="3">
    <source>
        <dbReference type="Proteomes" id="UP000215563"/>
    </source>
</evidence>
<name>A0A229RF86_AMYAL</name>
<reference evidence="2 3" key="1">
    <citation type="submission" date="2017-07" db="EMBL/GenBank/DDBJ databases">
        <title>Amycolatopsis alba DSM 44262 Genome sequencing and assembly.</title>
        <authorList>
            <person name="Kaur N."/>
            <person name="Mayilraj S."/>
        </authorList>
    </citation>
    <scope>NUCLEOTIDE SEQUENCE [LARGE SCALE GENOMIC DNA]</scope>
    <source>
        <strain evidence="2 3">DSM 44262</strain>
    </source>
</reference>
<proteinExistence type="predicted"/>
<accession>A0A229RF86</accession>
<gene>
    <name evidence="2" type="ORF">CFP75_30710</name>
</gene>
<evidence type="ECO:0000313" key="2">
    <source>
        <dbReference type="EMBL" id="OXM45332.1"/>
    </source>
</evidence>
<protein>
    <submittedName>
        <fullName evidence="2">Uncharacterized protein</fullName>
    </submittedName>
</protein>
<dbReference type="EMBL" id="NMQU01000104">
    <property type="protein sequence ID" value="OXM45332.1"/>
    <property type="molecule type" value="Genomic_DNA"/>
</dbReference>
<dbReference type="Proteomes" id="UP000215563">
    <property type="component" value="Unassembled WGS sequence"/>
</dbReference>
<evidence type="ECO:0000256" key="1">
    <source>
        <dbReference type="SAM" id="MobiDB-lite"/>
    </source>
</evidence>
<sequence length="113" mass="11449">MVRVVSGVSWVVVVAGVSGGDGVDVCRGPVATVFGTSAVVAGTTWPVLDPPAAHAPSSTPTPTTRPQHHTRMGPDPNSHLPSDRPKPTDRPPLGVVSSALSESGRSHQGGVDS</sequence>
<feature type="region of interest" description="Disordered" evidence="1">
    <location>
        <begin position="46"/>
        <end position="113"/>
    </location>
</feature>
<dbReference type="AlphaFoldDB" id="A0A229RF86"/>
<organism evidence="2 3">
    <name type="scientific">Amycolatopsis alba DSM 44262</name>
    <dbReference type="NCBI Taxonomy" id="1125972"/>
    <lineage>
        <taxon>Bacteria</taxon>
        <taxon>Bacillati</taxon>
        <taxon>Actinomycetota</taxon>
        <taxon>Actinomycetes</taxon>
        <taxon>Pseudonocardiales</taxon>
        <taxon>Pseudonocardiaceae</taxon>
        <taxon>Amycolatopsis</taxon>
    </lineage>
</organism>
<comment type="caution">
    <text evidence="2">The sequence shown here is derived from an EMBL/GenBank/DDBJ whole genome shotgun (WGS) entry which is preliminary data.</text>
</comment>
<feature type="compositionally biased region" description="Low complexity" evidence="1">
    <location>
        <begin position="50"/>
        <end position="65"/>
    </location>
</feature>
<keyword evidence="3" id="KW-1185">Reference proteome</keyword>